<dbReference type="SUPFAM" id="SSF56300">
    <property type="entry name" value="Metallo-dependent phosphatases"/>
    <property type="match status" value="1"/>
</dbReference>
<reference evidence="1" key="1">
    <citation type="submission" date="2022-07" db="EMBL/GenBank/DDBJ databases">
        <title>Prevotella copri.</title>
        <authorList>
            <person name="Yang C."/>
        </authorList>
    </citation>
    <scope>NUCLEOTIDE SEQUENCE</scope>
    <source>
        <strain evidence="1">HF1805</strain>
    </source>
</reference>
<dbReference type="PANTHER" id="PTHR30337">
    <property type="entry name" value="COMPONENT OF ATP-DEPENDENT DSDNA EXONUCLEASE"/>
    <property type="match status" value="1"/>
</dbReference>
<dbReference type="PANTHER" id="PTHR30337:SF0">
    <property type="entry name" value="NUCLEASE SBCCD SUBUNIT D"/>
    <property type="match status" value="1"/>
</dbReference>
<protein>
    <submittedName>
        <fullName evidence="1">Metallophosphoesterase</fullName>
    </submittedName>
</protein>
<dbReference type="InterPro" id="IPR050535">
    <property type="entry name" value="DNA_Repair-Maintenance_Comp"/>
</dbReference>
<dbReference type="RefSeq" id="WP_254969977.1">
    <property type="nucleotide sequence ID" value="NZ_JANDWU010000012.1"/>
</dbReference>
<gene>
    <name evidence="1" type="ORF">NNC68_08235</name>
</gene>
<dbReference type="AlphaFoldDB" id="A0AAW5ID13"/>
<sequence>MKQAEFLLINDIHVSRDSLQDFQKNWDEALDICKKRGIVDIIIGGDLWQSRSSQTLDVLLAVRDAIIKAGNADITLTIAEGNHDLIDQEALYGYSHIFSEYKNVFVVDDYMPIDFGENGTLYVMSYFPEDGSFTERLEDMVQNDFNPSNNNILYIHEGINGALATPSKKELPTKIFKDFDKVLVGHYHNRTKIKNTNIEYIGSSRQANFGEDEMKGYTILFDDGTTEFIQNQVNTRYKVIDVPANGIDDDLLAELNQIKEEGKYKVKLRVSCDSTVKSTIDKKKLIAAGATKVEIDTIETDTQKVSSHALDKKYDKHEIVNEWKEFCISKGNTNVELGLKYLEKIS</sequence>
<dbReference type="Gene3D" id="3.60.21.10">
    <property type="match status" value="1"/>
</dbReference>
<organism evidence="1 2">
    <name type="scientific">Segatella copri</name>
    <dbReference type="NCBI Taxonomy" id="165179"/>
    <lineage>
        <taxon>Bacteria</taxon>
        <taxon>Pseudomonadati</taxon>
        <taxon>Bacteroidota</taxon>
        <taxon>Bacteroidia</taxon>
        <taxon>Bacteroidales</taxon>
        <taxon>Prevotellaceae</taxon>
        <taxon>Segatella</taxon>
    </lineage>
</organism>
<dbReference type="Proteomes" id="UP001205506">
    <property type="component" value="Unassembled WGS sequence"/>
</dbReference>
<name>A0AAW5ID13_9BACT</name>
<dbReference type="InterPro" id="IPR029052">
    <property type="entry name" value="Metallo-depent_PP-like"/>
</dbReference>
<dbReference type="EMBL" id="JANDWU010000012">
    <property type="protein sequence ID" value="MCP9549461.1"/>
    <property type="molecule type" value="Genomic_DNA"/>
</dbReference>
<proteinExistence type="predicted"/>
<accession>A0AAW5ID13</accession>
<comment type="caution">
    <text evidence="1">The sequence shown here is derived from an EMBL/GenBank/DDBJ whole genome shotgun (WGS) entry which is preliminary data.</text>
</comment>
<evidence type="ECO:0000313" key="1">
    <source>
        <dbReference type="EMBL" id="MCP9549461.1"/>
    </source>
</evidence>
<evidence type="ECO:0000313" key="2">
    <source>
        <dbReference type="Proteomes" id="UP001205506"/>
    </source>
</evidence>